<feature type="signal peptide" evidence="1">
    <location>
        <begin position="1"/>
        <end position="19"/>
    </location>
</feature>
<reference evidence="2 3" key="1">
    <citation type="submission" date="2020-03" db="EMBL/GenBank/DDBJ databases">
        <title>Roseomonas selenitidurans sp. nov. isolated from soil.</title>
        <authorList>
            <person name="Liu H."/>
        </authorList>
    </citation>
    <scope>NUCLEOTIDE SEQUENCE [LARGE SCALE GENOMIC DNA]</scope>
    <source>
        <strain evidence="2 3">JCM 15073</strain>
    </source>
</reference>
<evidence type="ECO:0000313" key="2">
    <source>
        <dbReference type="EMBL" id="NKE44176.1"/>
    </source>
</evidence>
<name>A0ABX1EU59_9PROT</name>
<sequence length="232" mass="24482">MKRPALALAVACAAPLLVAAIAPGQTPPELERLGWRKVRWQGIPPVSFGATPNGGVRVLGQGQAAFLYRPLQGPAACLTWRWRVDAGPPPTDLTRKGGDDRAISLTIGFTDYGPGAGFAARAQMAMAQALAGDHRLPRSTLSYVWGGTGREAAGGFFASPYGPAISRIRIQRPAATPLGRWVEEKVDLGADWRSAFGGAAVPALQELAISTDVDDTGSRIDAMVEDIRLVPC</sequence>
<dbReference type="InterPro" id="IPR021409">
    <property type="entry name" value="DUF3047"/>
</dbReference>
<comment type="caution">
    <text evidence="2">The sequence shown here is derived from an EMBL/GenBank/DDBJ whole genome shotgun (WGS) entry which is preliminary data.</text>
</comment>
<dbReference type="Pfam" id="PF11249">
    <property type="entry name" value="DUF3047"/>
    <property type="match status" value="1"/>
</dbReference>
<keyword evidence="1" id="KW-0732">Signal</keyword>
<gene>
    <name evidence="2" type="ORF">HB662_05270</name>
</gene>
<protein>
    <submittedName>
        <fullName evidence="2">DUF3047 domain-containing protein</fullName>
    </submittedName>
</protein>
<proteinExistence type="predicted"/>
<dbReference type="EMBL" id="JAAVTX010000002">
    <property type="protein sequence ID" value="NKE44176.1"/>
    <property type="molecule type" value="Genomic_DNA"/>
</dbReference>
<keyword evidence="3" id="KW-1185">Reference proteome</keyword>
<organism evidence="2 3">
    <name type="scientific">Falsiroseomonas frigidaquae</name>
    <dbReference type="NCBI Taxonomy" id="487318"/>
    <lineage>
        <taxon>Bacteria</taxon>
        <taxon>Pseudomonadati</taxon>
        <taxon>Pseudomonadota</taxon>
        <taxon>Alphaproteobacteria</taxon>
        <taxon>Acetobacterales</taxon>
        <taxon>Roseomonadaceae</taxon>
        <taxon>Falsiroseomonas</taxon>
    </lineage>
</organism>
<feature type="chain" id="PRO_5046915076" evidence="1">
    <location>
        <begin position="20"/>
        <end position="232"/>
    </location>
</feature>
<dbReference type="Proteomes" id="UP000765160">
    <property type="component" value="Unassembled WGS sequence"/>
</dbReference>
<accession>A0ABX1EU59</accession>
<evidence type="ECO:0000256" key="1">
    <source>
        <dbReference type="SAM" id="SignalP"/>
    </source>
</evidence>
<evidence type="ECO:0000313" key="3">
    <source>
        <dbReference type="Proteomes" id="UP000765160"/>
    </source>
</evidence>
<dbReference type="RefSeq" id="WP_168047931.1">
    <property type="nucleotide sequence ID" value="NZ_JAATJR010000002.1"/>
</dbReference>